<evidence type="ECO:0000256" key="7">
    <source>
        <dbReference type="SAM" id="SignalP"/>
    </source>
</evidence>
<dbReference type="RefSeq" id="WP_278229291.1">
    <property type="nucleotide sequence ID" value="NZ_JAOWLY010000014.1"/>
</dbReference>
<keyword evidence="4" id="KW-0572">Peptidoglycan-anchor</keyword>
<evidence type="ECO:0000256" key="2">
    <source>
        <dbReference type="ARBA" id="ARBA00022525"/>
    </source>
</evidence>
<evidence type="ECO:0000256" key="3">
    <source>
        <dbReference type="ARBA" id="ARBA00022729"/>
    </source>
</evidence>
<evidence type="ECO:0000259" key="8">
    <source>
        <dbReference type="PROSITE" id="PS50847"/>
    </source>
</evidence>
<feature type="signal peptide" evidence="7">
    <location>
        <begin position="1"/>
        <end position="28"/>
    </location>
</feature>
<keyword evidence="6" id="KW-1133">Transmembrane helix</keyword>
<keyword evidence="2" id="KW-0964">Secreted</keyword>
<feature type="transmembrane region" description="Helical" evidence="6">
    <location>
        <begin position="828"/>
        <end position="848"/>
    </location>
</feature>
<accession>A0A9X4NIR3</accession>
<proteinExistence type="predicted"/>
<protein>
    <recommendedName>
        <fullName evidence="8">Gram-positive cocci surface proteins LPxTG domain-containing protein</fullName>
    </recommendedName>
</protein>
<evidence type="ECO:0000313" key="9">
    <source>
        <dbReference type="EMBL" id="MDG4984805.1"/>
    </source>
</evidence>
<evidence type="ECO:0000256" key="5">
    <source>
        <dbReference type="SAM" id="MobiDB-lite"/>
    </source>
</evidence>
<name>A0A9X4NIR3_9LACT</name>
<dbReference type="Proteomes" id="UP001152614">
    <property type="component" value="Unassembled WGS sequence"/>
</dbReference>
<dbReference type="AlphaFoldDB" id="A0A9X4NIR3"/>
<feature type="region of interest" description="Disordered" evidence="5">
    <location>
        <begin position="796"/>
        <end position="822"/>
    </location>
</feature>
<reference evidence="9" key="2">
    <citation type="journal article" date="2023" name="Food Microbiol.">
        <title>Evaluation of the fermentation potential of lactic acid bacteria isolated from herbs, fruits and vegetables as starter cultures in nut-based milk alternatives.</title>
        <authorList>
            <person name="Huang W."/>
            <person name="Dong A."/>
            <person name="Pham H.T."/>
            <person name="Zhou C."/>
            <person name="Huo Z."/>
            <person name="Watjen A.P."/>
            <person name="Prakash S."/>
            <person name="Bang-Berthelsen C.H."/>
            <person name="Turner M.S."/>
        </authorList>
    </citation>
    <scope>NUCLEOTIDE SEQUENCE</scope>
    <source>
        <strain evidence="9">3</strain>
    </source>
</reference>
<evidence type="ECO:0000256" key="4">
    <source>
        <dbReference type="ARBA" id="ARBA00023088"/>
    </source>
</evidence>
<gene>
    <name evidence="9" type="ORF">OGZ51_11685</name>
</gene>
<feature type="domain" description="Gram-positive cocci surface proteins LPxTG" evidence="8">
    <location>
        <begin position="818"/>
        <end position="854"/>
    </location>
</feature>
<feature type="compositionally biased region" description="Polar residues" evidence="5">
    <location>
        <begin position="811"/>
        <end position="822"/>
    </location>
</feature>
<reference evidence="9" key="1">
    <citation type="submission" date="2022-10" db="EMBL/GenBank/DDBJ databases">
        <authorList>
            <person name="Turner M.S."/>
            <person name="Huang W."/>
        </authorList>
    </citation>
    <scope>NUCLEOTIDE SEQUENCE</scope>
    <source>
        <strain evidence="9">3</strain>
    </source>
</reference>
<evidence type="ECO:0000313" key="10">
    <source>
        <dbReference type="Proteomes" id="UP001152614"/>
    </source>
</evidence>
<keyword evidence="6" id="KW-0472">Membrane</keyword>
<keyword evidence="1" id="KW-0134">Cell wall</keyword>
<evidence type="ECO:0000256" key="1">
    <source>
        <dbReference type="ARBA" id="ARBA00022512"/>
    </source>
</evidence>
<dbReference type="Pfam" id="PF00746">
    <property type="entry name" value="Gram_pos_anchor"/>
    <property type="match status" value="1"/>
</dbReference>
<comment type="caution">
    <text evidence="9">The sequence shown here is derived from an EMBL/GenBank/DDBJ whole genome shotgun (WGS) entry which is preliminary data.</text>
</comment>
<keyword evidence="3 7" id="KW-0732">Signal</keyword>
<dbReference type="PROSITE" id="PS50847">
    <property type="entry name" value="GRAM_POS_ANCHORING"/>
    <property type="match status" value="1"/>
</dbReference>
<sequence length="854" mass="91875">MNRKKKPKMKSLAVTSVALALGGGFVVAENPPTVFAALQAAMPAKARTATENQTGYQAAVKAAKAVNDFVTGTMTTDKKLVDDASKALDNYVTTAGNTIDQVQVTRLNDKLSQALDTYKSDLKQWQNLAVIFNNSLDGYDYKGTQADKIDIDSNVQRVNASITKVEEAEKKTNEVAKANIGNAQNWTKAQEAANAVTAANAKLTTNKTKINTLFNQLQAAVNATSGVKDWDAYLKTENDLEGQIDAEQADYQRDIKAYESAAKNYNAVLNSYDYQGTQAKPIDIDTLVSELNKSYAGIDPKQETDQSAAQSNYDMGVKDEDEQKDIDAAYQAAHDAYSSYETALDTQNTDQNTLADVVAAFPWQSATTQDAASDYDAWQMKYTAAVQKVQEDIQSVSDKGKTYQTALDSYNALSSNPLFPDGNPTVITDSASNSAQDYLNALQNPTNLSDLTAGTGTIPDAVKKYQALEGQGALWEDIQSELTAYTKVTDQIGSIKSQIQEIVNWYKNFPYEEAITHIDGSSLTSADVQTILAELSSLTTRNDGPSLQSLYDQANALASQLTAVYNDFSSAIDTYNAGPAVTGGYIAPLSQEALKTNYNGNQGIITGVNSKVPRVIQSIQDGISSLKGEGDTFATPNTYTGDPSSVTEYTAWVQAQMNILAQANQLGTVDVNNPSDWNRLYTYGFITLAGIGESVVFPTVTPVTFVPPTWTSDYVVPTRPTNMIANIPVEPNTPTPPTYIPGVTDEVVSAQDAGQLATPVYQAGVFDQVVLPLGAGVPAQPNIPVQPNTPVPPSIPVQPSTPVRPDIPVQPHNTGKNLPTTGEKSGRFLTVIGGLAIIGVLGMTYEVLKRRKTE</sequence>
<organism evidence="9 10">
    <name type="scientific">Lactococcus lactis</name>
    <dbReference type="NCBI Taxonomy" id="1358"/>
    <lineage>
        <taxon>Bacteria</taxon>
        <taxon>Bacillati</taxon>
        <taxon>Bacillota</taxon>
        <taxon>Bacilli</taxon>
        <taxon>Lactobacillales</taxon>
        <taxon>Streptococcaceae</taxon>
        <taxon>Lactococcus</taxon>
    </lineage>
</organism>
<dbReference type="InterPro" id="IPR019931">
    <property type="entry name" value="LPXTG_anchor"/>
</dbReference>
<evidence type="ECO:0000256" key="6">
    <source>
        <dbReference type="SAM" id="Phobius"/>
    </source>
</evidence>
<feature type="chain" id="PRO_5040953516" description="Gram-positive cocci surface proteins LPxTG domain-containing protein" evidence="7">
    <location>
        <begin position="29"/>
        <end position="854"/>
    </location>
</feature>
<dbReference type="EMBL" id="JAOWLY010000014">
    <property type="protein sequence ID" value="MDG4984805.1"/>
    <property type="molecule type" value="Genomic_DNA"/>
</dbReference>
<keyword evidence="6" id="KW-0812">Transmembrane</keyword>